<reference evidence="2 3" key="1">
    <citation type="submission" date="2019-03" db="EMBL/GenBank/DDBJ databases">
        <authorList>
            <person name="Gaulin E."/>
            <person name="Dumas B."/>
        </authorList>
    </citation>
    <scope>NUCLEOTIDE SEQUENCE [LARGE SCALE GENOMIC DNA]</scope>
    <source>
        <strain evidence="2">CBS 568.67</strain>
    </source>
</reference>
<evidence type="ECO:0000313" key="3">
    <source>
        <dbReference type="Proteomes" id="UP000332933"/>
    </source>
</evidence>
<sequence>MPKVHVQRVPSPLRHAVRFCPYSLVYSVGYVLNLVLIPFKAYLSEPFPWQLQPLSSLNLNLDAPFDVFSNTTVTYFATKYNQESVPPDVVFTKDRDANTYLVHFLLALPPAGDARCVDYLHYFPGASDRVHPQSHVAGAHFFSQGMSTFLCDYVGQNTSSRLTDQSYECQQLAFLGLRVAVSCTWIVVSMADSNTYDIYHAAQLLEAPVVSWINFGLRCGLVGYIGRAMWQLYYRHYGPLLHNLRTLGLPTTKTSDSYDVQLGDPSWLILSHPFVSLFMLLDCFANAMYGGASSTRTSQLSDMGEFCLGCLYGSRTVWAAYTLMRYATSWIHRRQWEQYFEPLDPGLLALTASFYAGPVMYIISRTQVVWVVQWLQASLLPEAQRQHGVESSPLLLTFLLVMVTVPVVHSFLNQKIHHHFNKRITLSTHISDKFASSHFSDWKHWLLFRWRGRLECATKEGGTLYHLFATNPRYRNFPLFSTRGSDCFVYCVDGDTGSIVRQVRLSLIHALDRQTTCPSLEIPICPLDHPTCAVSILDASVCCPSKEASPSTKFLHVGANDCQWVK</sequence>
<keyword evidence="3" id="KW-1185">Reference proteome</keyword>
<accession>A0A485KBD1</accession>
<gene>
    <name evidence="2" type="primary">Aste57867_2217</name>
    <name evidence="1" type="ORF">As57867_002212</name>
    <name evidence="2" type="ORF">ASTE57867_2217</name>
</gene>
<dbReference type="EMBL" id="VJMH01000234">
    <property type="protein sequence ID" value="KAF0717589.1"/>
    <property type="molecule type" value="Genomic_DNA"/>
</dbReference>
<organism evidence="2 3">
    <name type="scientific">Aphanomyces stellatus</name>
    <dbReference type="NCBI Taxonomy" id="120398"/>
    <lineage>
        <taxon>Eukaryota</taxon>
        <taxon>Sar</taxon>
        <taxon>Stramenopiles</taxon>
        <taxon>Oomycota</taxon>
        <taxon>Saprolegniomycetes</taxon>
        <taxon>Saprolegniales</taxon>
        <taxon>Verrucalvaceae</taxon>
        <taxon>Aphanomyces</taxon>
    </lineage>
</organism>
<protein>
    <submittedName>
        <fullName evidence="2">Aste57867_2217 protein</fullName>
    </submittedName>
</protein>
<dbReference type="Proteomes" id="UP000332933">
    <property type="component" value="Unassembled WGS sequence"/>
</dbReference>
<name>A0A485KBD1_9STRA</name>
<reference evidence="1" key="2">
    <citation type="submission" date="2019-06" db="EMBL/GenBank/DDBJ databases">
        <title>Genomics analysis of Aphanomyces spp. identifies a new class of oomycete effector associated with host adaptation.</title>
        <authorList>
            <person name="Gaulin E."/>
        </authorList>
    </citation>
    <scope>NUCLEOTIDE SEQUENCE</scope>
    <source>
        <strain evidence="1">CBS 578.67</strain>
    </source>
</reference>
<evidence type="ECO:0000313" key="1">
    <source>
        <dbReference type="EMBL" id="KAF0717589.1"/>
    </source>
</evidence>
<dbReference type="AlphaFoldDB" id="A0A485KBD1"/>
<dbReference type="EMBL" id="CAADRA010000234">
    <property type="protein sequence ID" value="VFT79420.1"/>
    <property type="molecule type" value="Genomic_DNA"/>
</dbReference>
<proteinExistence type="predicted"/>
<evidence type="ECO:0000313" key="2">
    <source>
        <dbReference type="EMBL" id="VFT79420.1"/>
    </source>
</evidence>